<evidence type="ECO:0000313" key="3">
    <source>
        <dbReference type="Proteomes" id="UP000607653"/>
    </source>
</evidence>
<dbReference type="Proteomes" id="UP000607653">
    <property type="component" value="Unassembled WGS sequence"/>
</dbReference>
<comment type="caution">
    <text evidence="2">The sequence shown here is derived from an EMBL/GenBank/DDBJ whole genome shotgun (WGS) entry which is preliminary data.</text>
</comment>
<name>A0A822Z6E9_NELNU</name>
<evidence type="ECO:0000313" key="2">
    <source>
        <dbReference type="EMBL" id="DAD40632.1"/>
    </source>
</evidence>
<keyword evidence="1" id="KW-0732">Signal</keyword>
<proteinExistence type="predicted"/>
<protein>
    <submittedName>
        <fullName evidence="2">Uncharacterized protein</fullName>
    </submittedName>
</protein>
<keyword evidence="3" id="KW-1185">Reference proteome</keyword>
<dbReference type="AlphaFoldDB" id="A0A822Z6E9"/>
<organism evidence="2 3">
    <name type="scientific">Nelumbo nucifera</name>
    <name type="common">Sacred lotus</name>
    <dbReference type="NCBI Taxonomy" id="4432"/>
    <lineage>
        <taxon>Eukaryota</taxon>
        <taxon>Viridiplantae</taxon>
        <taxon>Streptophyta</taxon>
        <taxon>Embryophyta</taxon>
        <taxon>Tracheophyta</taxon>
        <taxon>Spermatophyta</taxon>
        <taxon>Magnoliopsida</taxon>
        <taxon>Proteales</taxon>
        <taxon>Nelumbonaceae</taxon>
        <taxon>Nelumbo</taxon>
    </lineage>
</organism>
<evidence type="ECO:0000256" key="1">
    <source>
        <dbReference type="SAM" id="SignalP"/>
    </source>
</evidence>
<reference evidence="2 3" key="1">
    <citation type="journal article" date="2020" name="Mol. Biol. Evol.">
        <title>Distinct Expression and Methylation Patterns for Genes with Different Fates following a Single Whole-Genome Duplication in Flowering Plants.</title>
        <authorList>
            <person name="Shi T."/>
            <person name="Rahmani R.S."/>
            <person name="Gugger P.F."/>
            <person name="Wang M."/>
            <person name="Li H."/>
            <person name="Zhang Y."/>
            <person name="Li Z."/>
            <person name="Wang Q."/>
            <person name="Van de Peer Y."/>
            <person name="Marchal K."/>
            <person name="Chen J."/>
        </authorList>
    </citation>
    <scope>NUCLEOTIDE SEQUENCE [LARGE SCALE GENOMIC DNA]</scope>
    <source>
        <tissue evidence="2">Leaf</tissue>
    </source>
</reference>
<feature type="chain" id="PRO_5032772303" evidence="1">
    <location>
        <begin position="30"/>
        <end position="166"/>
    </location>
</feature>
<gene>
    <name evidence="2" type="ORF">HUJ06_014955</name>
</gene>
<accession>A0A822Z6E9</accession>
<dbReference type="EMBL" id="DUZY01000005">
    <property type="protein sequence ID" value="DAD40632.1"/>
    <property type="molecule type" value="Genomic_DNA"/>
</dbReference>
<sequence length="166" mass="18462">MLPPGNQTQRPSLLLVLRILPLSLPPLAPNLLHNPPPSETDILSAIQPVNYDMHVVPMARILTIVPGDRHPIDDSDLLGRLWVPILDGNWVAERLLPIRHQLPDCVAELQPGVPHRGALAAFHERRLQRNWSLGVQFRPQRCHPSLLLELLCEGAPPKEKDCGCSG</sequence>
<feature type="signal peptide" evidence="1">
    <location>
        <begin position="1"/>
        <end position="29"/>
    </location>
</feature>